<dbReference type="Pfam" id="PF13556">
    <property type="entry name" value="HTH_30"/>
    <property type="match status" value="1"/>
</dbReference>
<protein>
    <submittedName>
        <fullName evidence="3">PucR family transcriptional regulator</fullName>
    </submittedName>
</protein>
<keyword evidence="4" id="KW-1185">Reference proteome</keyword>
<organism evidence="3 4">
    <name type="scientific">Pseudoclavibacter terrae</name>
    <dbReference type="NCBI Taxonomy" id="1530195"/>
    <lineage>
        <taxon>Bacteria</taxon>
        <taxon>Bacillati</taxon>
        <taxon>Actinomycetota</taxon>
        <taxon>Actinomycetes</taxon>
        <taxon>Micrococcales</taxon>
        <taxon>Microbacteriaceae</taxon>
        <taxon>Pseudoclavibacter</taxon>
    </lineage>
</organism>
<reference evidence="3 4" key="1">
    <citation type="submission" date="2019-09" db="EMBL/GenBank/DDBJ databases">
        <title>Phylogeny of genus Pseudoclavibacter and closely related genus.</title>
        <authorList>
            <person name="Li Y."/>
        </authorList>
    </citation>
    <scope>NUCLEOTIDE SEQUENCE [LARGE SCALE GENOMIC DNA]</scope>
    <source>
        <strain evidence="3 4">THG-MD12</strain>
    </source>
</reference>
<dbReference type="PANTHER" id="PTHR33744">
    <property type="entry name" value="CARBOHYDRATE DIACID REGULATOR"/>
    <property type="match status" value="1"/>
</dbReference>
<evidence type="ECO:0000259" key="2">
    <source>
        <dbReference type="Pfam" id="PF13556"/>
    </source>
</evidence>
<gene>
    <name evidence="3" type="ORF">F8O03_06605</name>
</gene>
<accession>A0A7J5B245</accession>
<evidence type="ECO:0000313" key="3">
    <source>
        <dbReference type="EMBL" id="KAB1638083.1"/>
    </source>
</evidence>
<feature type="domain" description="PucR C-terminal helix-turn-helix" evidence="2">
    <location>
        <begin position="491"/>
        <end position="546"/>
    </location>
</feature>
<dbReference type="InterPro" id="IPR042070">
    <property type="entry name" value="PucR_C-HTH_sf"/>
</dbReference>
<evidence type="ECO:0000313" key="4">
    <source>
        <dbReference type="Proteomes" id="UP000490386"/>
    </source>
</evidence>
<name>A0A7J5B245_9MICO</name>
<evidence type="ECO:0000259" key="1">
    <source>
        <dbReference type="Pfam" id="PF07905"/>
    </source>
</evidence>
<dbReference type="EMBL" id="WBJX01000002">
    <property type="protein sequence ID" value="KAB1638083.1"/>
    <property type="molecule type" value="Genomic_DNA"/>
</dbReference>
<dbReference type="AlphaFoldDB" id="A0A7J5B245"/>
<dbReference type="Pfam" id="PF07905">
    <property type="entry name" value="PucR"/>
    <property type="match status" value="1"/>
</dbReference>
<comment type="caution">
    <text evidence="3">The sequence shown here is derived from an EMBL/GenBank/DDBJ whole genome shotgun (WGS) entry which is preliminary data.</text>
</comment>
<dbReference type="OrthoDB" id="8450798at2"/>
<feature type="domain" description="Purine catabolism PurC-like" evidence="1">
    <location>
        <begin position="63"/>
        <end position="178"/>
    </location>
</feature>
<dbReference type="InterPro" id="IPR025736">
    <property type="entry name" value="PucR_C-HTH_dom"/>
</dbReference>
<dbReference type="InterPro" id="IPR051448">
    <property type="entry name" value="CdaR-like_regulators"/>
</dbReference>
<proteinExistence type="predicted"/>
<dbReference type="InterPro" id="IPR012914">
    <property type="entry name" value="PucR_dom"/>
</dbReference>
<dbReference type="Proteomes" id="UP000490386">
    <property type="component" value="Unassembled WGS sequence"/>
</dbReference>
<dbReference type="Gene3D" id="1.10.10.2840">
    <property type="entry name" value="PucR C-terminal helix-turn-helix domain"/>
    <property type="match status" value="1"/>
</dbReference>
<dbReference type="PANTHER" id="PTHR33744:SF1">
    <property type="entry name" value="DNA-BINDING TRANSCRIPTIONAL ACTIVATOR ADER"/>
    <property type="match status" value="1"/>
</dbReference>
<sequence>MSPLTVPFLIRDRSALLSVAIVWSHRAAQTRAICSVRREDATECTEARMPSPSSPHGQITIAQLLARPELHLEAVVDGTLDTSIRWVASSDLPDPTPYLLGGEFLLTAGVGLRGLGDEELATYVDRAVQTGVVALGIGIGPVFTSVPTALVDACTARQLTLVMVPNDTPFVSVTRTFAEMTELRRVDALRTLADATRRLLRAASADQPETAVAAALAERLHSWAAVVGQGGTVRARAGQVPPAPVLGALAEAADPTKSGHAIYPLRSLGGASLGTLLVEAAPPAGSTAHAFLTTAHGMLELIARQRTSGSVAPGQLLVPLLLEEGDVFARSNVGQDGELWRELLAQAAGGDARARTLRVVVACAPSAGKGTSELHRWRSLFDTKLVTISAEHATVTLITRLDVTERRLSSLVDEGWSFVVGRPVAPEQLRASAAEVRALERRAREDGGVVRVGADLAPVHSFIGTASGRALADRRLEPLLALDADARDAKLALLRAWLHANGHWDATGRELGIHRNSVRRGIDQLRGLLGLDLDDARVRAELVIALDYVE</sequence>